<dbReference type="PANTHER" id="PTHR33204">
    <property type="entry name" value="TRANSCRIPTIONAL REGULATOR, MARR FAMILY"/>
    <property type="match status" value="1"/>
</dbReference>
<dbReference type="RefSeq" id="WP_147961230.1">
    <property type="nucleotide sequence ID" value="NZ_BMWJ01000001.1"/>
</dbReference>
<keyword evidence="6" id="KW-1185">Reference proteome</keyword>
<dbReference type="Gene3D" id="1.10.10.10">
    <property type="entry name" value="Winged helix-like DNA-binding domain superfamily/Winged helix DNA-binding domain"/>
    <property type="match status" value="1"/>
</dbReference>
<comment type="caution">
    <text evidence="5">The sequence shown here is derived from an EMBL/GenBank/DDBJ whole genome shotgun (WGS) entry which is preliminary data.</text>
</comment>
<name>A0ABS4V5U2_9ACTN</name>
<protein>
    <submittedName>
        <fullName evidence="5">DNA-binding HxlR family transcriptional regulator</fullName>
    </submittedName>
</protein>
<evidence type="ECO:0000256" key="3">
    <source>
        <dbReference type="ARBA" id="ARBA00023163"/>
    </source>
</evidence>
<feature type="domain" description="HTH hxlR-type" evidence="4">
    <location>
        <begin position="20"/>
        <end position="117"/>
    </location>
</feature>
<evidence type="ECO:0000313" key="6">
    <source>
        <dbReference type="Proteomes" id="UP001519311"/>
    </source>
</evidence>
<sequence>MTTTPVEPLSRTADVYAALCPARDVLDVLSGKWSALAIGALEEGPRRFTSLQNCLQGVSPKVLTRTLRQLEDYGFITRTVIAQVPVRVDYALTDLGHGAAAPLAHLRHWVETNTQIR</sequence>
<evidence type="ECO:0000259" key="4">
    <source>
        <dbReference type="PROSITE" id="PS51118"/>
    </source>
</evidence>
<keyword evidence="3" id="KW-0804">Transcription</keyword>
<dbReference type="PANTHER" id="PTHR33204:SF37">
    <property type="entry name" value="HTH-TYPE TRANSCRIPTIONAL REGULATOR YODB"/>
    <property type="match status" value="1"/>
</dbReference>
<keyword evidence="1" id="KW-0805">Transcription regulation</keyword>
<evidence type="ECO:0000313" key="5">
    <source>
        <dbReference type="EMBL" id="MBP2359285.1"/>
    </source>
</evidence>
<dbReference type="GO" id="GO:0003677">
    <property type="term" value="F:DNA binding"/>
    <property type="evidence" value="ECO:0007669"/>
    <property type="project" value="UniProtKB-KW"/>
</dbReference>
<dbReference type="InterPro" id="IPR002577">
    <property type="entry name" value="HTH_HxlR"/>
</dbReference>
<dbReference type="InterPro" id="IPR036388">
    <property type="entry name" value="WH-like_DNA-bd_sf"/>
</dbReference>
<organism evidence="5 6">
    <name type="scientific">Streptomyces clavifer</name>
    <dbReference type="NCBI Taxonomy" id="68188"/>
    <lineage>
        <taxon>Bacteria</taxon>
        <taxon>Bacillati</taxon>
        <taxon>Actinomycetota</taxon>
        <taxon>Actinomycetes</taxon>
        <taxon>Kitasatosporales</taxon>
        <taxon>Streptomycetaceae</taxon>
        <taxon>Streptomyces</taxon>
    </lineage>
</organism>
<accession>A0ABS4V5U2</accession>
<evidence type="ECO:0000256" key="1">
    <source>
        <dbReference type="ARBA" id="ARBA00023015"/>
    </source>
</evidence>
<proteinExistence type="predicted"/>
<dbReference type="EMBL" id="JAGINS010000001">
    <property type="protein sequence ID" value="MBP2359285.1"/>
    <property type="molecule type" value="Genomic_DNA"/>
</dbReference>
<dbReference type="SUPFAM" id="SSF46785">
    <property type="entry name" value="Winged helix' DNA-binding domain"/>
    <property type="match status" value="1"/>
</dbReference>
<dbReference type="InterPro" id="IPR036390">
    <property type="entry name" value="WH_DNA-bd_sf"/>
</dbReference>
<dbReference type="Pfam" id="PF01638">
    <property type="entry name" value="HxlR"/>
    <property type="match status" value="1"/>
</dbReference>
<dbReference type="PROSITE" id="PS51118">
    <property type="entry name" value="HTH_HXLR"/>
    <property type="match status" value="1"/>
</dbReference>
<reference evidence="5 6" key="1">
    <citation type="submission" date="2021-03" db="EMBL/GenBank/DDBJ databases">
        <title>Sequencing the genomes of 1000 actinobacteria strains.</title>
        <authorList>
            <person name="Klenk H.-P."/>
        </authorList>
    </citation>
    <scope>NUCLEOTIDE SEQUENCE [LARGE SCALE GENOMIC DNA]</scope>
    <source>
        <strain evidence="5 6">DSM 40843</strain>
    </source>
</reference>
<evidence type="ECO:0000256" key="2">
    <source>
        <dbReference type="ARBA" id="ARBA00023125"/>
    </source>
</evidence>
<gene>
    <name evidence="5" type="ORF">JOF59_001685</name>
</gene>
<keyword evidence="2 5" id="KW-0238">DNA-binding</keyword>
<dbReference type="Proteomes" id="UP001519311">
    <property type="component" value="Unassembled WGS sequence"/>
</dbReference>